<name>A0AAQ4D125_AMBAM</name>
<proteinExistence type="inferred from homology"/>
<feature type="domain" description="Sulfotransferase" evidence="3">
    <location>
        <begin position="107"/>
        <end position="376"/>
    </location>
</feature>
<comment type="similarity">
    <text evidence="1">Belongs to the sulfotransferase 1 family.</text>
</comment>
<dbReference type="Pfam" id="PF00685">
    <property type="entry name" value="Sulfotransfer_1"/>
    <property type="match status" value="1"/>
</dbReference>
<sequence>MNAKVCSIMGDSALPTAPSPVFGGSIVICLHSGVHLFTLNARLEDSGCFGRSLRWNSTQKAGSLFLKGVRNKSTMDIKAYRYVDGLWMHKIFHEDTLRSLFSYTPRPDDVFIATYPKCGTTWTQYLVLNILRKGEPPKTALDFCLASPFLEMMGAEAAEKMVRPGLLKVHLPFQWTPYSANAKYICVTRNPYDVCVSFYYHMKGFTPKSEKDASFARFHELFINGKLSWGDYFDHLLSWYEHRDSENVLFFTYEKLKEDTANWVLKIADFLGEEYGEELRKDSALLRKILDNCSLENMKGVFNDKMGTLIKDLLNLPAEKALKSVEVLRERDIPIGGYHDSENFIRKGAIGDWRAHFTPDQIEKTKSWIKKKTEGSDVMNLWGDMDLP</sequence>
<protein>
    <recommendedName>
        <fullName evidence="3">Sulfotransferase domain-containing protein</fullName>
    </recommendedName>
</protein>
<keyword evidence="5" id="KW-1185">Reference proteome</keyword>
<accession>A0AAQ4D125</accession>
<evidence type="ECO:0000313" key="4">
    <source>
        <dbReference type="EMBL" id="KAK8756165.1"/>
    </source>
</evidence>
<evidence type="ECO:0000256" key="2">
    <source>
        <dbReference type="ARBA" id="ARBA00022679"/>
    </source>
</evidence>
<dbReference type="Proteomes" id="UP001321473">
    <property type="component" value="Unassembled WGS sequence"/>
</dbReference>
<dbReference type="Gene3D" id="3.40.50.300">
    <property type="entry name" value="P-loop containing nucleotide triphosphate hydrolases"/>
    <property type="match status" value="1"/>
</dbReference>
<dbReference type="InterPro" id="IPR027417">
    <property type="entry name" value="P-loop_NTPase"/>
</dbReference>
<dbReference type="PANTHER" id="PTHR11783">
    <property type="entry name" value="SULFOTRANSFERASE SULT"/>
    <property type="match status" value="1"/>
</dbReference>
<organism evidence="4 5">
    <name type="scientific">Amblyomma americanum</name>
    <name type="common">Lone star tick</name>
    <dbReference type="NCBI Taxonomy" id="6943"/>
    <lineage>
        <taxon>Eukaryota</taxon>
        <taxon>Metazoa</taxon>
        <taxon>Ecdysozoa</taxon>
        <taxon>Arthropoda</taxon>
        <taxon>Chelicerata</taxon>
        <taxon>Arachnida</taxon>
        <taxon>Acari</taxon>
        <taxon>Parasitiformes</taxon>
        <taxon>Ixodida</taxon>
        <taxon>Ixodoidea</taxon>
        <taxon>Ixodidae</taxon>
        <taxon>Amblyomminae</taxon>
        <taxon>Amblyomma</taxon>
    </lineage>
</organism>
<evidence type="ECO:0000259" key="3">
    <source>
        <dbReference type="Pfam" id="PF00685"/>
    </source>
</evidence>
<gene>
    <name evidence="4" type="ORF">V5799_001140</name>
</gene>
<evidence type="ECO:0000313" key="5">
    <source>
        <dbReference type="Proteomes" id="UP001321473"/>
    </source>
</evidence>
<keyword evidence="2" id="KW-0808">Transferase</keyword>
<dbReference type="EMBL" id="JARKHS020036462">
    <property type="protein sequence ID" value="KAK8756165.1"/>
    <property type="molecule type" value="Genomic_DNA"/>
</dbReference>
<dbReference type="SUPFAM" id="SSF52540">
    <property type="entry name" value="P-loop containing nucleoside triphosphate hydrolases"/>
    <property type="match status" value="1"/>
</dbReference>
<evidence type="ECO:0000256" key="1">
    <source>
        <dbReference type="ARBA" id="ARBA00005771"/>
    </source>
</evidence>
<dbReference type="AlphaFoldDB" id="A0AAQ4D125"/>
<reference evidence="4 5" key="1">
    <citation type="journal article" date="2023" name="Arcadia Sci">
        <title>De novo assembly of a long-read Amblyomma americanum tick genome.</title>
        <authorList>
            <person name="Chou S."/>
            <person name="Poskanzer K.E."/>
            <person name="Rollins M."/>
            <person name="Thuy-Boun P.S."/>
        </authorList>
    </citation>
    <scope>NUCLEOTIDE SEQUENCE [LARGE SCALE GENOMIC DNA]</scope>
    <source>
        <strain evidence="4">F_SG_1</strain>
        <tissue evidence="4">Salivary glands</tissue>
    </source>
</reference>
<comment type="caution">
    <text evidence="4">The sequence shown here is derived from an EMBL/GenBank/DDBJ whole genome shotgun (WGS) entry which is preliminary data.</text>
</comment>
<dbReference type="GO" id="GO:0008146">
    <property type="term" value="F:sulfotransferase activity"/>
    <property type="evidence" value="ECO:0007669"/>
    <property type="project" value="InterPro"/>
</dbReference>
<dbReference type="InterPro" id="IPR000863">
    <property type="entry name" value="Sulfotransferase_dom"/>
</dbReference>